<sequence>MDDWINLLQWPAMAVTLLAAWLVGSAHHGRRKLGFWCFLASNALWVAWGVHDQAWALIILQLCLVVTNVRGAFKNTDDSPEK</sequence>
<keyword evidence="1" id="KW-1133">Transmembrane helix</keyword>
<accession>A0ABZ0XRF7</accession>
<dbReference type="Proteomes" id="UP001326110">
    <property type="component" value="Chromosome"/>
</dbReference>
<keyword evidence="1" id="KW-0472">Membrane</keyword>
<evidence type="ECO:0000313" key="2">
    <source>
        <dbReference type="EMBL" id="WQH02325.1"/>
    </source>
</evidence>
<proteinExistence type="predicted"/>
<dbReference type="EMBL" id="CP140152">
    <property type="protein sequence ID" value="WQH02325.1"/>
    <property type="molecule type" value="Genomic_DNA"/>
</dbReference>
<keyword evidence="1" id="KW-0812">Transmembrane</keyword>
<reference evidence="2 3" key="1">
    <citation type="submission" date="2023-11" db="EMBL/GenBank/DDBJ databases">
        <title>MicrobeMod: A computational toolkit for identifying prokaryotic methylation and restriction-modification with nanopore sequencing.</title>
        <authorList>
            <person name="Crits-Christoph A."/>
            <person name="Kang S.C."/>
            <person name="Lee H."/>
            <person name="Ostrov N."/>
        </authorList>
    </citation>
    <scope>NUCLEOTIDE SEQUENCE [LARGE SCALE GENOMIC DNA]</scope>
    <source>
        <strain evidence="2 3">ATCC 25935</strain>
    </source>
</reference>
<evidence type="ECO:0000313" key="3">
    <source>
        <dbReference type="Proteomes" id="UP001326110"/>
    </source>
</evidence>
<gene>
    <name evidence="2" type="ORF">SR858_14685</name>
</gene>
<evidence type="ECO:0000256" key="1">
    <source>
        <dbReference type="SAM" id="Phobius"/>
    </source>
</evidence>
<feature type="transmembrane region" description="Helical" evidence="1">
    <location>
        <begin position="6"/>
        <end position="26"/>
    </location>
</feature>
<protein>
    <recommendedName>
        <fullName evidence="4">Amino acid transporter</fullName>
    </recommendedName>
</protein>
<dbReference type="RefSeq" id="WP_019919753.1">
    <property type="nucleotide sequence ID" value="NZ_CP140152.1"/>
</dbReference>
<feature type="transmembrane region" description="Helical" evidence="1">
    <location>
        <begin position="33"/>
        <end position="48"/>
    </location>
</feature>
<evidence type="ECO:0008006" key="4">
    <source>
        <dbReference type="Google" id="ProtNLM"/>
    </source>
</evidence>
<organism evidence="2 3">
    <name type="scientific">Duganella zoogloeoides</name>
    <dbReference type="NCBI Taxonomy" id="75659"/>
    <lineage>
        <taxon>Bacteria</taxon>
        <taxon>Pseudomonadati</taxon>
        <taxon>Pseudomonadota</taxon>
        <taxon>Betaproteobacteria</taxon>
        <taxon>Burkholderiales</taxon>
        <taxon>Oxalobacteraceae</taxon>
        <taxon>Telluria group</taxon>
        <taxon>Duganella</taxon>
    </lineage>
</organism>
<feature type="transmembrane region" description="Helical" evidence="1">
    <location>
        <begin position="54"/>
        <end position="73"/>
    </location>
</feature>
<name>A0ABZ0XRF7_9BURK</name>
<dbReference type="GeneID" id="43161676"/>
<keyword evidence="3" id="KW-1185">Reference proteome</keyword>